<evidence type="ECO:0000256" key="2">
    <source>
        <dbReference type="SAM" id="Phobius"/>
    </source>
</evidence>
<gene>
    <name evidence="3" type="ORF">CORC01_11071</name>
</gene>
<comment type="caution">
    <text evidence="3">The sequence shown here is derived from an EMBL/GenBank/DDBJ whole genome shotgun (WGS) entry which is preliminary data.</text>
</comment>
<accession>A0A1G4AWX3</accession>
<feature type="transmembrane region" description="Helical" evidence="2">
    <location>
        <begin position="87"/>
        <end position="106"/>
    </location>
</feature>
<dbReference type="OrthoDB" id="4832613at2759"/>
<keyword evidence="4" id="KW-1185">Reference proteome</keyword>
<name>A0A1G4AWX3_9PEZI</name>
<evidence type="ECO:0000256" key="1">
    <source>
        <dbReference type="SAM" id="MobiDB-lite"/>
    </source>
</evidence>
<sequence length="313" mass="34747">MNASAEDDRPSQGKKHTLNRIEERAVRCLLFLSALVFYALATALTIFLCAGTWSKSGLRSPKAIKNSESHLVTMRPDPTIASSKPALITYIVFMIFTVCVWLWNFLVRMIKHALDRYRIMAASHTLAAAALLAASTLTMMAACVAAGMLTKYESVFNYHSVGNPKLVITWVASVSHLLAETAYVTSVVNGQRLRKPELYPSEPEPEPRRLEEFVRAGARARRAEATRSRVGCIREEHQSKDAYADRRLPSYSRVDPYALRASVRGETKPDDASGPPMEMRDLRPATGNQSRADNLDVPAPDYEQHQIASGRGP</sequence>
<evidence type="ECO:0000313" key="4">
    <source>
        <dbReference type="Proteomes" id="UP000176998"/>
    </source>
</evidence>
<dbReference type="AlphaFoldDB" id="A0A1G4AWX3"/>
<keyword evidence="2" id="KW-1133">Transmembrane helix</keyword>
<feature type="transmembrane region" description="Helical" evidence="2">
    <location>
        <begin position="29"/>
        <end position="53"/>
    </location>
</feature>
<dbReference type="EMBL" id="MJBS01000115">
    <property type="protein sequence ID" value="OHE93668.1"/>
    <property type="molecule type" value="Genomic_DNA"/>
</dbReference>
<protein>
    <submittedName>
        <fullName evidence="3">Uncharacterized protein</fullName>
    </submittedName>
</protein>
<dbReference type="Proteomes" id="UP000176998">
    <property type="component" value="Unassembled WGS sequence"/>
</dbReference>
<evidence type="ECO:0000313" key="3">
    <source>
        <dbReference type="EMBL" id="OHE93668.1"/>
    </source>
</evidence>
<reference evidence="3 4" key="1">
    <citation type="submission" date="2016-09" db="EMBL/GenBank/DDBJ databases">
        <authorList>
            <person name="Capua I."/>
            <person name="De Benedictis P."/>
            <person name="Joannis T."/>
            <person name="Lombin L.H."/>
            <person name="Cattoli G."/>
        </authorList>
    </citation>
    <scope>NUCLEOTIDE SEQUENCE [LARGE SCALE GENOMIC DNA]</scope>
    <source>
        <strain evidence="3 4">IMI 309357</strain>
    </source>
</reference>
<feature type="region of interest" description="Disordered" evidence="1">
    <location>
        <begin position="259"/>
        <end position="313"/>
    </location>
</feature>
<keyword evidence="2" id="KW-0472">Membrane</keyword>
<organism evidence="3 4">
    <name type="scientific">Colletotrichum orchidophilum</name>
    <dbReference type="NCBI Taxonomy" id="1209926"/>
    <lineage>
        <taxon>Eukaryota</taxon>
        <taxon>Fungi</taxon>
        <taxon>Dikarya</taxon>
        <taxon>Ascomycota</taxon>
        <taxon>Pezizomycotina</taxon>
        <taxon>Sordariomycetes</taxon>
        <taxon>Hypocreomycetidae</taxon>
        <taxon>Glomerellales</taxon>
        <taxon>Glomerellaceae</taxon>
        <taxon>Colletotrichum</taxon>
    </lineage>
</organism>
<keyword evidence="2" id="KW-0812">Transmembrane</keyword>
<dbReference type="GeneID" id="34564207"/>
<proteinExistence type="predicted"/>
<dbReference type="RefSeq" id="XP_022470832.1">
    <property type="nucleotide sequence ID" value="XM_022622697.1"/>
</dbReference>
<feature type="transmembrane region" description="Helical" evidence="2">
    <location>
        <begin position="126"/>
        <end position="147"/>
    </location>
</feature>